<sequence>MDHGAAVVCRALPQLKDDLLDAAETQSGKTAAAAAGKAASRICFIKSSEKKRQETHHQAQQQVPASDQSVTDGASGGGVSGGELSAAHQGEQCQNLRQSCPQLTRAKAVPKATAELSAADAGRGKLKRPPNFLPLWRRLFARRGQDQVDAAEESAIVSAPEASPSAMLPNNQLLPLSRPRRKRLAEEESRQTRKRRAPQSEDVSNAAAGAAGPAASSTLGVANTKRQLGPYGLLSVREIFKQLIAKHEPARSEQYGRQNGDMFESAGPSLFEVAADSLEKCDCLLELVRNDLCKNLVFLELYLTRLMEIVTSEGNRVTSTELLSKNAFSTGGGKYSARTCCRLDALLTVIDCIEAHCNAAAAVSATKASASQKQPQQQQQQSQQLSLTQASLTTGYQAASGRCGPPQPPRYRPCPSAMMSKTSVASADSCDVKELARRRERRKLLQQGAEIVQQKSGLRGWRFLAKHKLAVPQLSGERGRLLRENPSLDKKIIKNRSRVPPSARRTVTGQYGYSASSSARRRLGANSARLFARSFNFAADRVDEASARLTAGGRFPPCAVAVRSSSMCLEQLLILRRGSTEQASFIRATSRAVGPGPVQPNLGPTVAALSHVFDKTADEAIVVPKAISGFRKCAMISAHYGLTDVFDNINHFAVQVHRAAELETGVFSSLYMSLFSDTSSSRAALSEELAARQRAAECIRECQLEQLGPAVRRAHSYAVLDEDACVVYFELLMPGAAAESDRLGPLWIIRVRSYSSRSYFYNVFSCLRLLILAKPSIPALGLPAGCVRRLHDLNQHARPSRCTAKRTGAFCSLCWRSAAPGPLPSLVYRGLSRPPRLPEASGQRLSRQQIGVEAVPIPRLFARLLPSSDGRDAPASTNADRPTPRLTPGLRASTLRQASRVSGGGSAAIDVRHGPEATAAWVRWSEPRHSALSPGRVAAPLVCRLVELEPLRRLAATVAAGTGGYDGQVDSDSSHWFT</sequence>
<feature type="region of interest" description="Disordered" evidence="1">
    <location>
        <begin position="397"/>
        <end position="418"/>
    </location>
</feature>
<evidence type="ECO:0000256" key="1">
    <source>
        <dbReference type="SAM" id="MobiDB-lite"/>
    </source>
</evidence>
<feature type="compositionally biased region" description="Polar residues" evidence="1">
    <location>
        <begin position="58"/>
        <end position="72"/>
    </location>
</feature>
<evidence type="ECO:0000313" key="3">
    <source>
        <dbReference type="WBParaSite" id="maker-unitig_27248-snap-gene-0.1-mRNA-1"/>
    </source>
</evidence>
<dbReference type="WBParaSite" id="maker-unitig_27248-snap-gene-0.1-mRNA-1">
    <property type="protein sequence ID" value="maker-unitig_27248-snap-gene-0.1-mRNA-1"/>
    <property type="gene ID" value="maker-unitig_27248-snap-gene-0.1"/>
</dbReference>
<dbReference type="Proteomes" id="UP000095280">
    <property type="component" value="Unplaced"/>
</dbReference>
<reference evidence="3" key="1">
    <citation type="submission" date="2016-11" db="UniProtKB">
        <authorList>
            <consortium name="WormBaseParasite"/>
        </authorList>
    </citation>
    <scope>IDENTIFICATION</scope>
</reference>
<feature type="region of interest" description="Disordered" evidence="1">
    <location>
        <begin position="49"/>
        <end position="90"/>
    </location>
</feature>
<name>A0A1I8FAQ4_9PLAT</name>
<accession>A0A1I8FAQ4</accession>
<organism evidence="2 3">
    <name type="scientific">Macrostomum lignano</name>
    <dbReference type="NCBI Taxonomy" id="282301"/>
    <lineage>
        <taxon>Eukaryota</taxon>
        <taxon>Metazoa</taxon>
        <taxon>Spiralia</taxon>
        <taxon>Lophotrochozoa</taxon>
        <taxon>Platyhelminthes</taxon>
        <taxon>Rhabditophora</taxon>
        <taxon>Macrostomorpha</taxon>
        <taxon>Macrostomida</taxon>
        <taxon>Macrostomidae</taxon>
        <taxon>Macrostomum</taxon>
    </lineage>
</organism>
<proteinExistence type="predicted"/>
<keyword evidence="2" id="KW-1185">Reference proteome</keyword>
<protein>
    <submittedName>
        <fullName evidence="3">Rho-GAP domain-containing protein</fullName>
    </submittedName>
</protein>
<feature type="region of interest" description="Disordered" evidence="1">
    <location>
        <begin position="151"/>
        <end position="216"/>
    </location>
</feature>
<dbReference type="AlphaFoldDB" id="A0A1I8FAQ4"/>
<evidence type="ECO:0000313" key="2">
    <source>
        <dbReference type="Proteomes" id="UP000095280"/>
    </source>
</evidence>
<feature type="compositionally biased region" description="Low complexity" evidence="1">
    <location>
        <begin position="206"/>
        <end position="215"/>
    </location>
</feature>
<feature type="region of interest" description="Disordered" evidence="1">
    <location>
        <begin position="865"/>
        <end position="890"/>
    </location>
</feature>